<evidence type="ECO:0000256" key="13">
    <source>
        <dbReference type="ARBA" id="ARBA00023212"/>
    </source>
</evidence>
<dbReference type="Pfam" id="PF23012">
    <property type="entry name" value="Syntrophin_4th"/>
    <property type="match status" value="1"/>
</dbReference>
<evidence type="ECO:0000259" key="16">
    <source>
        <dbReference type="PROSITE" id="PS50106"/>
    </source>
</evidence>
<evidence type="ECO:0000256" key="8">
    <source>
        <dbReference type="ARBA" id="ARBA00022837"/>
    </source>
</evidence>
<dbReference type="EMBL" id="AGTP01059929">
    <property type="status" value="NOT_ANNOTATED_CDS"/>
    <property type="molecule type" value="Genomic_DNA"/>
</dbReference>
<dbReference type="InterPro" id="IPR041428">
    <property type="entry name" value="PHsplit_syntrophin"/>
</dbReference>
<accession>I3MUV2</accession>
<dbReference type="SUPFAM" id="SSF50729">
    <property type="entry name" value="PH domain-like"/>
    <property type="match status" value="1"/>
</dbReference>
<feature type="domain" description="PH" evidence="15">
    <location>
        <begin position="241"/>
        <end position="349"/>
    </location>
</feature>
<proteinExistence type="inferred from homology"/>
<dbReference type="Pfam" id="PF00595">
    <property type="entry name" value="PDZ"/>
    <property type="match status" value="1"/>
</dbReference>
<keyword evidence="11" id="KW-0472">Membrane</keyword>
<dbReference type="PANTHER" id="PTHR10554:SF6">
    <property type="entry name" value="ALPHA-1-SYNTROPHIN"/>
    <property type="match status" value="1"/>
</dbReference>
<dbReference type="PROSITE" id="PS50106">
    <property type="entry name" value="PDZ"/>
    <property type="match status" value="1"/>
</dbReference>
<sequence>MESGTISFQMGRACYLSKLHLTLSQANRPKPRHQNGKPTSGNSPTSKPDALLLQRRRVTVRKADAGGLGISIKGGRENKMPILISKIFKGLAADQTEALFVGDAILSVNGEDLSSATHDEAVQALKKTGKEVVLEGERWGLEPGGLGRGVEFLPLSPRPELRIEHYKLVPHMCLPCSICACRYLEICAADGQETLFLKAKDEAGARSWAGAIQAQINALMPWVKDELQALLAATGTAGNQDIKQIGWLTEQLPSGGTAPTLALLTEKELLLYSSLPQTREALSRPARTAPLIATRLVHSGPSKGSVPYDAELSFALRTGTRHGVDTHLFSVESPQELAAWTRQLVDGCHRAAEGVQEVSTACTWHGRPCSLSVHIDKGFTLWAAEPGAARAVLLRQPFEKLQMSSDDGASLLFLDFGGAEGEIQLDLHSCPKTMVFIIHSFLSAKVTRLGLLA</sequence>
<evidence type="ECO:0000256" key="2">
    <source>
        <dbReference type="ARBA" id="ARBA00004245"/>
    </source>
</evidence>
<evidence type="ECO:0000256" key="3">
    <source>
        <dbReference type="ARBA" id="ARBA00004282"/>
    </source>
</evidence>
<dbReference type="GO" id="GO:1902305">
    <property type="term" value="P:regulation of sodium ion transmembrane transport"/>
    <property type="evidence" value="ECO:0007669"/>
    <property type="project" value="Ensembl"/>
</dbReference>
<dbReference type="Pfam" id="PF18012">
    <property type="entry name" value="PH_17"/>
    <property type="match status" value="1"/>
</dbReference>
<dbReference type="EMBL" id="AGTP01059931">
    <property type="status" value="NOT_ANNOTATED_CDS"/>
    <property type="molecule type" value="Genomic_DNA"/>
</dbReference>
<dbReference type="FunCoup" id="I3MUV2">
    <property type="interactions" value="225"/>
</dbReference>
<feature type="region of interest" description="Disordered" evidence="14">
    <location>
        <begin position="26"/>
        <end position="51"/>
    </location>
</feature>
<dbReference type="GO" id="GO:0003779">
    <property type="term" value="F:actin binding"/>
    <property type="evidence" value="ECO:0007669"/>
    <property type="project" value="UniProtKB-KW"/>
</dbReference>
<keyword evidence="7" id="KW-0677">Repeat</keyword>
<dbReference type="InterPro" id="IPR001849">
    <property type="entry name" value="PH_domain"/>
</dbReference>
<evidence type="ECO:0000256" key="14">
    <source>
        <dbReference type="SAM" id="MobiDB-lite"/>
    </source>
</evidence>
<dbReference type="GO" id="GO:0012505">
    <property type="term" value="C:endomembrane system"/>
    <property type="evidence" value="ECO:0007669"/>
    <property type="project" value="UniProtKB-SubCell"/>
</dbReference>
<keyword evidence="8" id="KW-0106">Calcium</keyword>
<dbReference type="GO" id="GO:0005516">
    <property type="term" value="F:calmodulin binding"/>
    <property type="evidence" value="ECO:0007669"/>
    <property type="project" value="UniProtKB-KW"/>
</dbReference>
<reference evidence="17" key="2">
    <citation type="submission" date="2025-08" db="UniProtKB">
        <authorList>
            <consortium name="Ensembl"/>
        </authorList>
    </citation>
    <scope>IDENTIFICATION</scope>
</reference>
<gene>
    <name evidence="17" type="primary">SNTA1</name>
</gene>
<dbReference type="Pfam" id="PF00169">
    <property type="entry name" value="PH"/>
    <property type="match status" value="1"/>
</dbReference>
<dbReference type="Gene3D" id="2.30.29.30">
    <property type="entry name" value="Pleckstrin-homology domain (PH domain)/Phosphotyrosine-binding domain (PTB)"/>
    <property type="match status" value="1"/>
</dbReference>
<evidence type="ECO:0000313" key="17">
    <source>
        <dbReference type="Ensembl" id="ENSSTOP00000015897.2"/>
    </source>
</evidence>
<dbReference type="GO" id="GO:0002027">
    <property type="term" value="P:regulation of heart rate"/>
    <property type="evidence" value="ECO:0007669"/>
    <property type="project" value="Ensembl"/>
</dbReference>
<keyword evidence="10" id="KW-0965">Cell junction</keyword>
<evidence type="ECO:0000256" key="4">
    <source>
        <dbReference type="ARBA" id="ARBA00010798"/>
    </source>
</evidence>
<reference evidence="17" key="3">
    <citation type="submission" date="2025-09" db="UniProtKB">
        <authorList>
            <consortium name="Ensembl"/>
        </authorList>
    </citation>
    <scope>IDENTIFICATION</scope>
</reference>
<dbReference type="InterPro" id="IPR036034">
    <property type="entry name" value="PDZ_sf"/>
</dbReference>
<reference evidence="18" key="1">
    <citation type="submission" date="2011-11" db="EMBL/GenBank/DDBJ databases">
        <title>The Draft Genome of Spermophilus tridecemlineatus.</title>
        <authorList>
            <consortium name="The Broad Institute Genome Assembly &amp; Analysis Group"/>
            <consortium name="Computational R&amp;D Group"/>
            <consortium name="and Sequencing Platform"/>
            <person name="Di Palma F."/>
            <person name="Alfoldi J."/>
            <person name="Johnson J."/>
            <person name="Berlin A."/>
            <person name="Gnerre S."/>
            <person name="Jaffe D."/>
            <person name="MacCallum I."/>
            <person name="Young S."/>
            <person name="Walker B.J."/>
            <person name="Lindblad-Toh K."/>
        </authorList>
    </citation>
    <scope>NUCLEOTIDE SEQUENCE [LARGE SCALE GENOMIC DNA]</scope>
</reference>
<evidence type="ECO:0000256" key="12">
    <source>
        <dbReference type="ARBA" id="ARBA00023203"/>
    </source>
</evidence>
<dbReference type="GO" id="GO:0070161">
    <property type="term" value="C:anchoring junction"/>
    <property type="evidence" value="ECO:0007669"/>
    <property type="project" value="UniProtKB-SubCell"/>
</dbReference>
<dbReference type="GO" id="GO:0050998">
    <property type="term" value="F:nitric-oxide synthase binding"/>
    <property type="evidence" value="ECO:0007669"/>
    <property type="project" value="Ensembl"/>
</dbReference>
<dbReference type="GeneTree" id="ENSGT00950000182863"/>
<dbReference type="InParanoid" id="I3MUV2"/>
<dbReference type="AlphaFoldDB" id="I3MUV2"/>
<dbReference type="SMART" id="SM00233">
    <property type="entry name" value="PH"/>
    <property type="match status" value="1"/>
</dbReference>
<dbReference type="InterPro" id="IPR011993">
    <property type="entry name" value="PH-like_dom_sf"/>
</dbReference>
<dbReference type="SUPFAM" id="SSF50156">
    <property type="entry name" value="PDZ domain-like"/>
    <property type="match status" value="1"/>
</dbReference>
<dbReference type="STRING" id="43179.ENSSTOP00000015897"/>
<dbReference type="GO" id="GO:0031594">
    <property type="term" value="C:neuromuscular junction"/>
    <property type="evidence" value="ECO:0007669"/>
    <property type="project" value="TreeGrafter"/>
</dbReference>
<dbReference type="InterPro" id="IPR015482">
    <property type="entry name" value="Syntrophin"/>
</dbReference>
<dbReference type="PROSITE" id="PS50003">
    <property type="entry name" value="PH_DOMAIN"/>
    <property type="match status" value="1"/>
</dbReference>
<comment type="similarity">
    <text evidence="4">Belongs to the syntrophin family.</text>
</comment>
<dbReference type="InterPro" id="IPR055108">
    <property type="entry name" value="Syntrophin_4th"/>
</dbReference>
<dbReference type="GO" id="GO:0017080">
    <property type="term" value="F:sodium channel regulator activity"/>
    <property type="evidence" value="ECO:0007669"/>
    <property type="project" value="Ensembl"/>
</dbReference>
<evidence type="ECO:0000256" key="7">
    <source>
        <dbReference type="ARBA" id="ARBA00022737"/>
    </source>
</evidence>
<organism evidence="17 18">
    <name type="scientific">Ictidomys tridecemlineatus</name>
    <name type="common">Thirteen-lined ground squirrel</name>
    <name type="synonym">Spermophilus tridecemlineatus</name>
    <dbReference type="NCBI Taxonomy" id="43179"/>
    <lineage>
        <taxon>Eukaryota</taxon>
        <taxon>Metazoa</taxon>
        <taxon>Chordata</taxon>
        <taxon>Craniata</taxon>
        <taxon>Vertebrata</taxon>
        <taxon>Euteleostomi</taxon>
        <taxon>Mammalia</taxon>
        <taxon>Eutheria</taxon>
        <taxon>Euarchontoglires</taxon>
        <taxon>Glires</taxon>
        <taxon>Rodentia</taxon>
        <taxon>Sciuromorpha</taxon>
        <taxon>Sciuridae</taxon>
        <taxon>Xerinae</taxon>
        <taxon>Marmotini</taxon>
        <taxon>Ictidomys</taxon>
    </lineage>
</organism>
<dbReference type="CDD" id="cd06801">
    <property type="entry name" value="PDZ_syntrophin-like"/>
    <property type="match status" value="1"/>
</dbReference>
<evidence type="ECO:0000256" key="5">
    <source>
        <dbReference type="ARBA" id="ARBA00022490"/>
    </source>
</evidence>
<dbReference type="HOGENOM" id="CLU_026406_3_1_1"/>
<dbReference type="SMART" id="SM00228">
    <property type="entry name" value="PDZ"/>
    <property type="match status" value="1"/>
</dbReference>
<protein>
    <submittedName>
        <fullName evidence="17">Syntrophin alpha 1</fullName>
    </submittedName>
</protein>
<keyword evidence="9" id="KW-0112">Calmodulin-binding</keyword>
<dbReference type="Proteomes" id="UP000005215">
    <property type="component" value="Unassembled WGS sequence"/>
</dbReference>
<dbReference type="EMBL" id="AGTP01059928">
    <property type="status" value="NOT_ANNOTATED_CDS"/>
    <property type="molecule type" value="Genomic_DNA"/>
</dbReference>
<keyword evidence="12" id="KW-0009">Actin-binding</keyword>
<dbReference type="GO" id="GO:0042383">
    <property type="term" value="C:sarcolemma"/>
    <property type="evidence" value="ECO:0007669"/>
    <property type="project" value="TreeGrafter"/>
</dbReference>
<dbReference type="EMBL" id="AGTP01059927">
    <property type="status" value="NOT_ANNOTATED_CDS"/>
    <property type="molecule type" value="Genomic_DNA"/>
</dbReference>
<evidence type="ECO:0000313" key="18">
    <source>
        <dbReference type="Proteomes" id="UP000005215"/>
    </source>
</evidence>
<name>I3MUV2_ICTTR</name>
<dbReference type="GO" id="GO:0086005">
    <property type="term" value="P:ventricular cardiac muscle cell action potential"/>
    <property type="evidence" value="ECO:0007669"/>
    <property type="project" value="Ensembl"/>
</dbReference>
<feature type="compositionally biased region" description="Polar residues" evidence="14">
    <location>
        <begin position="36"/>
        <end position="46"/>
    </location>
</feature>
<evidence type="ECO:0000256" key="9">
    <source>
        <dbReference type="ARBA" id="ARBA00022860"/>
    </source>
</evidence>
<dbReference type="GO" id="GO:0051117">
    <property type="term" value="F:ATPase binding"/>
    <property type="evidence" value="ECO:0007669"/>
    <property type="project" value="Ensembl"/>
</dbReference>
<dbReference type="GO" id="GO:0044325">
    <property type="term" value="F:transmembrane transporter binding"/>
    <property type="evidence" value="ECO:0007669"/>
    <property type="project" value="Ensembl"/>
</dbReference>
<evidence type="ECO:0000256" key="1">
    <source>
        <dbReference type="ARBA" id="ARBA00004184"/>
    </source>
</evidence>
<dbReference type="GO" id="GO:0005198">
    <property type="term" value="F:structural molecule activity"/>
    <property type="evidence" value="ECO:0007669"/>
    <property type="project" value="InterPro"/>
</dbReference>
<keyword evidence="13" id="KW-0206">Cytoskeleton</keyword>
<keyword evidence="5" id="KW-0963">Cytoplasm</keyword>
<dbReference type="GO" id="GO:0005856">
    <property type="term" value="C:cytoskeleton"/>
    <property type="evidence" value="ECO:0007669"/>
    <property type="project" value="UniProtKB-SubCell"/>
</dbReference>
<dbReference type="InterPro" id="IPR001478">
    <property type="entry name" value="PDZ"/>
</dbReference>
<dbReference type="PANTHER" id="PTHR10554">
    <property type="entry name" value="SYNTROPHIN"/>
    <property type="match status" value="1"/>
</dbReference>
<keyword evidence="18" id="KW-1185">Reference proteome</keyword>
<evidence type="ECO:0000259" key="15">
    <source>
        <dbReference type="PROSITE" id="PS50003"/>
    </source>
</evidence>
<dbReference type="FunFam" id="2.30.42.10:FF:000052">
    <property type="entry name" value="Syntrophin beta 1"/>
    <property type="match status" value="1"/>
</dbReference>
<dbReference type="Gene3D" id="2.30.42.10">
    <property type="match status" value="1"/>
</dbReference>
<evidence type="ECO:0000256" key="10">
    <source>
        <dbReference type="ARBA" id="ARBA00022949"/>
    </source>
</evidence>
<comment type="subcellular location">
    <subcellularLocation>
        <location evidence="3">Cell junction</location>
    </subcellularLocation>
    <subcellularLocation>
        <location evidence="2">Cytoplasm</location>
        <location evidence="2">Cytoskeleton</location>
    </subcellularLocation>
    <subcellularLocation>
        <location evidence="1">Endomembrane system</location>
        <topology evidence="1">Peripheral membrane protein</topology>
    </subcellularLocation>
</comment>
<dbReference type="GO" id="GO:0016010">
    <property type="term" value="C:dystrophin-associated glycoprotein complex"/>
    <property type="evidence" value="ECO:0007669"/>
    <property type="project" value="TreeGrafter"/>
</dbReference>
<dbReference type="Ensembl" id="ENSSTOT00000021196.2">
    <property type="protein sequence ID" value="ENSSTOP00000015897.2"/>
    <property type="gene ID" value="ENSSTOG00000020522.2"/>
</dbReference>
<keyword evidence="6" id="KW-0597">Phosphoprotein</keyword>
<dbReference type="GO" id="GO:0060307">
    <property type="term" value="P:regulation of ventricular cardiac muscle cell membrane repolarization"/>
    <property type="evidence" value="ECO:0007669"/>
    <property type="project" value="Ensembl"/>
</dbReference>
<dbReference type="EMBL" id="AGTP01059930">
    <property type="status" value="NOT_ANNOTATED_CDS"/>
    <property type="molecule type" value="Genomic_DNA"/>
</dbReference>
<evidence type="ECO:0000256" key="11">
    <source>
        <dbReference type="ARBA" id="ARBA00023136"/>
    </source>
</evidence>
<feature type="domain" description="PDZ" evidence="16">
    <location>
        <begin position="57"/>
        <end position="140"/>
    </location>
</feature>
<evidence type="ECO:0000256" key="6">
    <source>
        <dbReference type="ARBA" id="ARBA00022553"/>
    </source>
</evidence>